<dbReference type="AlphaFoldDB" id="A0A314KQS5"/>
<evidence type="ECO:0000313" key="2">
    <source>
        <dbReference type="Proteomes" id="UP000187609"/>
    </source>
</evidence>
<comment type="caution">
    <text evidence="1">The sequence shown here is derived from an EMBL/GenBank/DDBJ whole genome shotgun (WGS) entry which is preliminary data.</text>
</comment>
<name>A0A314KQS5_NICAT</name>
<dbReference type="Proteomes" id="UP000187609">
    <property type="component" value="Unassembled WGS sequence"/>
</dbReference>
<protein>
    <submittedName>
        <fullName evidence="1">Uncharacterized protein</fullName>
    </submittedName>
</protein>
<dbReference type="EMBL" id="MJEQ01001253">
    <property type="protein sequence ID" value="OIT31525.1"/>
    <property type="molecule type" value="Genomic_DNA"/>
</dbReference>
<sequence>MEGTTGGLEVRWSLEGWAWGVVGVWRWSPAWTGNGWRWSDGFSGTRGSAALCVCLRLRGVNSEEMKTVVGDYFGVEEIKGSPAFSLCL</sequence>
<keyword evidence="2" id="KW-1185">Reference proteome</keyword>
<dbReference type="Gramene" id="OIT31525">
    <property type="protein sequence ID" value="OIT31525"/>
    <property type="gene ID" value="A4A49_11532"/>
</dbReference>
<proteinExistence type="predicted"/>
<evidence type="ECO:0000313" key="1">
    <source>
        <dbReference type="EMBL" id="OIT31525.1"/>
    </source>
</evidence>
<organism evidence="1 2">
    <name type="scientific">Nicotiana attenuata</name>
    <name type="common">Coyote tobacco</name>
    <dbReference type="NCBI Taxonomy" id="49451"/>
    <lineage>
        <taxon>Eukaryota</taxon>
        <taxon>Viridiplantae</taxon>
        <taxon>Streptophyta</taxon>
        <taxon>Embryophyta</taxon>
        <taxon>Tracheophyta</taxon>
        <taxon>Spermatophyta</taxon>
        <taxon>Magnoliopsida</taxon>
        <taxon>eudicotyledons</taxon>
        <taxon>Gunneridae</taxon>
        <taxon>Pentapetalae</taxon>
        <taxon>asterids</taxon>
        <taxon>lamiids</taxon>
        <taxon>Solanales</taxon>
        <taxon>Solanaceae</taxon>
        <taxon>Nicotianoideae</taxon>
        <taxon>Nicotianeae</taxon>
        <taxon>Nicotiana</taxon>
    </lineage>
</organism>
<reference evidence="1" key="1">
    <citation type="submission" date="2016-11" db="EMBL/GenBank/DDBJ databases">
        <title>The genome of Nicotiana attenuata.</title>
        <authorList>
            <person name="Xu S."/>
            <person name="Brockmoeller T."/>
            <person name="Gaquerel E."/>
            <person name="Navarro A."/>
            <person name="Kuhl H."/>
            <person name="Gase K."/>
            <person name="Ling Z."/>
            <person name="Zhou W."/>
            <person name="Kreitzer C."/>
            <person name="Stanke M."/>
            <person name="Tang H."/>
            <person name="Lyons E."/>
            <person name="Pandey P."/>
            <person name="Pandey S.P."/>
            <person name="Timmermann B."/>
            <person name="Baldwin I.T."/>
        </authorList>
    </citation>
    <scope>NUCLEOTIDE SEQUENCE [LARGE SCALE GENOMIC DNA]</scope>
    <source>
        <strain evidence="1">UT</strain>
    </source>
</reference>
<accession>A0A314KQS5</accession>
<gene>
    <name evidence="1" type="ORF">A4A49_11532</name>
</gene>